<evidence type="ECO:0000256" key="14">
    <source>
        <dbReference type="ARBA" id="ARBA00023026"/>
    </source>
</evidence>
<keyword evidence="10" id="KW-0547">Nucleotide-binding</keyword>
<dbReference type="InterPro" id="IPR011102">
    <property type="entry name" value="Sig_transdc_His_kinase_HWE"/>
</dbReference>
<evidence type="ECO:0000256" key="17">
    <source>
        <dbReference type="SAM" id="Phobius"/>
    </source>
</evidence>
<keyword evidence="11" id="KW-0418">Kinase</keyword>
<accession>A0AA48M5K6</accession>
<dbReference type="PROSITE" id="PS50113">
    <property type="entry name" value="PAC"/>
    <property type="match status" value="1"/>
</dbReference>
<comment type="catalytic activity">
    <reaction evidence="1">
        <text>ATP + protein L-histidine = ADP + protein N-phospho-L-histidine.</text>
        <dbReference type="EC" id="2.7.13.3"/>
    </reaction>
</comment>
<keyword evidence="17" id="KW-0472">Membrane</keyword>
<feature type="transmembrane region" description="Helical" evidence="17">
    <location>
        <begin position="37"/>
        <end position="55"/>
    </location>
</feature>
<evidence type="ECO:0000256" key="7">
    <source>
        <dbReference type="ARBA" id="ARBA00022643"/>
    </source>
</evidence>
<evidence type="ECO:0000256" key="1">
    <source>
        <dbReference type="ARBA" id="ARBA00000085"/>
    </source>
</evidence>
<evidence type="ECO:0000256" key="11">
    <source>
        <dbReference type="ARBA" id="ARBA00022777"/>
    </source>
</evidence>
<evidence type="ECO:0000256" key="2">
    <source>
        <dbReference type="ARBA" id="ARBA00012438"/>
    </source>
</evidence>
<keyword evidence="15" id="KW-0675">Receptor</keyword>
<dbReference type="GO" id="GO:0004673">
    <property type="term" value="F:protein histidine kinase activity"/>
    <property type="evidence" value="ECO:0007669"/>
    <property type="project" value="UniProtKB-EC"/>
</dbReference>
<evidence type="ECO:0000256" key="9">
    <source>
        <dbReference type="ARBA" id="ARBA00022737"/>
    </source>
</evidence>
<keyword evidence="3" id="KW-0600">Photoreceptor protein</keyword>
<dbReference type="EC" id="2.7.13.3" evidence="2"/>
<feature type="region of interest" description="Disordered" evidence="16">
    <location>
        <begin position="1"/>
        <end position="27"/>
    </location>
</feature>
<evidence type="ECO:0000313" key="19">
    <source>
        <dbReference type="EMBL" id="CAJ0884088.1"/>
    </source>
</evidence>
<dbReference type="EMBL" id="OY288114">
    <property type="protein sequence ID" value="CAJ0884088.1"/>
    <property type="molecule type" value="Genomic_DNA"/>
</dbReference>
<keyword evidence="7" id="KW-0288">FMN</keyword>
<dbReference type="InterPro" id="IPR035965">
    <property type="entry name" value="PAS-like_dom_sf"/>
</dbReference>
<name>A0AA48M5K6_9ZZZZ</name>
<keyword evidence="12" id="KW-0067">ATP-binding</keyword>
<proteinExistence type="predicted"/>
<dbReference type="SUPFAM" id="SSF55785">
    <property type="entry name" value="PYP-like sensor domain (PAS domain)"/>
    <property type="match status" value="1"/>
</dbReference>
<dbReference type="PANTHER" id="PTHR41523">
    <property type="entry name" value="TWO-COMPONENT SYSTEM SENSOR PROTEIN"/>
    <property type="match status" value="1"/>
</dbReference>
<protein>
    <recommendedName>
        <fullName evidence="2">histidine kinase</fullName>
        <ecNumber evidence="2">2.7.13.3</ecNumber>
    </recommendedName>
</protein>
<dbReference type="GO" id="GO:0009881">
    <property type="term" value="F:photoreceptor activity"/>
    <property type="evidence" value="ECO:0007669"/>
    <property type="project" value="UniProtKB-KW"/>
</dbReference>
<keyword evidence="6" id="KW-0285">Flavoprotein</keyword>
<dbReference type="InterPro" id="IPR000700">
    <property type="entry name" value="PAS-assoc_C"/>
</dbReference>
<dbReference type="GO" id="GO:0005524">
    <property type="term" value="F:ATP binding"/>
    <property type="evidence" value="ECO:0007669"/>
    <property type="project" value="UniProtKB-KW"/>
</dbReference>
<feature type="transmembrane region" description="Helical" evidence="17">
    <location>
        <begin position="75"/>
        <end position="94"/>
    </location>
</feature>
<dbReference type="SMART" id="SM00086">
    <property type="entry name" value="PAC"/>
    <property type="match status" value="1"/>
</dbReference>
<dbReference type="SMART" id="SM00911">
    <property type="entry name" value="HWE_HK"/>
    <property type="match status" value="1"/>
</dbReference>
<keyword evidence="4" id="KW-0597">Phosphoprotein</keyword>
<evidence type="ECO:0000256" key="4">
    <source>
        <dbReference type="ARBA" id="ARBA00022553"/>
    </source>
</evidence>
<evidence type="ECO:0000259" key="18">
    <source>
        <dbReference type="PROSITE" id="PS50113"/>
    </source>
</evidence>
<keyword evidence="8" id="KW-0808">Transferase</keyword>
<dbReference type="InterPro" id="IPR001610">
    <property type="entry name" value="PAC"/>
</dbReference>
<dbReference type="InterPro" id="IPR036890">
    <property type="entry name" value="HATPase_C_sf"/>
</dbReference>
<keyword evidence="14" id="KW-0843">Virulence</keyword>
<feature type="compositionally biased region" description="Basic and acidic residues" evidence="16">
    <location>
        <begin position="7"/>
        <end position="27"/>
    </location>
</feature>
<dbReference type="AlphaFoldDB" id="A0AA48M5K6"/>
<evidence type="ECO:0000256" key="6">
    <source>
        <dbReference type="ARBA" id="ARBA00022630"/>
    </source>
</evidence>
<dbReference type="SUPFAM" id="SSF55874">
    <property type="entry name" value="ATPase domain of HSP90 chaperone/DNA topoisomerase II/histidine kinase"/>
    <property type="match status" value="1"/>
</dbReference>
<dbReference type="Pfam" id="PF07536">
    <property type="entry name" value="HWE_HK"/>
    <property type="match status" value="1"/>
</dbReference>
<evidence type="ECO:0000256" key="8">
    <source>
        <dbReference type="ARBA" id="ARBA00022679"/>
    </source>
</evidence>
<evidence type="ECO:0000256" key="13">
    <source>
        <dbReference type="ARBA" id="ARBA00022991"/>
    </source>
</evidence>
<keyword evidence="17" id="KW-1133">Transmembrane helix</keyword>
<feature type="domain" description="PAC" evidence="18">
    <location>
        <begin position="251"/>
        <end position="303"/>
    </location>
</feature>
<keyword evidence="13" id="KW-0157">Chromophore</keyword>
<evidence type="ECO:0000256" key="5">
    <source>
        <dbReference type="ARBA" id="ARBA00022606"/>
    </source>
</evidence>
<dbReference type="Gene3D" id="3.30.565.10">
    <property type="entry name" value="Histidine kinase-like ATPase, C-terminal domain"/>
    <property type="match status" value="1"/>
</dbReference>
<dbReference type="Gene3D" id="3.30.450.20">
    <property type="entry name" value="PAS domain"/>
    <property type="match status" value="1"/>
</dbReference>
<organism evidence="19">
    <name type="scientific">freshwater sediment metagenome</name>
    <dbReference type="NCBI Taxonomy" id="556182"/>
    <lineage>
        <taxon>unclassified sequences</taxon>
        <taxon>metagenomes</taxon>
        <taxon>ecological metagenomes</taxon>
    </lineage>
</organism>
<evidence type="ECO:0000256" key="15">
    <source>
        <dbReference type="ARBA" id="ARBA00023170"/>
    </source>
</evidence>
<evidence type="ECO:0000256" key="10">
    <source>
        <dbReference type="ARBA" id="ARBA00022741"/>
    </source>
</evidence>
<gene>
    <name evidence="19" type="ORF">AMST5_03492</name>
</gene>
<evidence type="ECO:0000256" key="12">
    <source>
        <dbReference type="ARBA" id="ARBA00022840"/>
    </source>
</evidence>
<reference evidence="19" key="1">
    <citation type="submission" date="2023-07" db="EMBL/GenBank/DDBJ databases">
        <authorList>
            <person name="Pelsma A.J. K."/>
        </authorList>
    </citation>
    <scope>NUCLEOTIDE SEQUENCE</scope>
</reference>
<evidence type="ECO:0000256" key="3">
    <source>
        <dbReference type="ARBA" id="ARBA00022543"/>
    </source>
</evidence>
<keyword evidence="5" id="KW-0716">Sensory transduction</keyword>
<evidence type="ECO:0000256" key="16">
    <source>
        <dbReference type="SAM" id="MobiDB-lite"/>
    </source>
</evidence>
<keyword evidence="9" id="KW-0677">Repeat</keyword>
<keyword evidence="17" id="KW-0812">Transmembrane</keyword>
<dbReference type="InterPro" id="IPR000014">
    <property type="entry name" value="PAS"/>
</dbReference>
<sequence>MKASLVQRERGRGPEEDADSRGGGRQARHDAIGARSLLVVGLGWIFDFLITRANFASDTVVAAAAPSQLEAPELVSLAALALGVALALTLMVLARQNATRRQTAAATHRLAELAHLLKTGAPTTWTPTGVSDIDDMARTLEEFDDRLRRKRALLTRLNEEVIRGGGGSSNGFNNQLRAIIDALPVGVLIAEAPSGRILEGNKALEKILRGPIIYSENLESYRHWVAVHENGEPVTPQEYPLARALGGEERPLLECRYQRGDGTWGWINIVGSPIRNERGAIIAAIIGVTDIDELKNAEEHRRVMNMELHHRVNNSLAMIQGIANITARTATDFAGFRSSFSDRIQCLSRISTLLVKRSWSETPVMELVTTALASDSVALRDRISVSGEDVDLRSEVALALGMALHELLSNAERHGALSTAEGRVTVDWRVADTEGRRLLMEWKEHGGPPVEAPNRTGVGQYLMKSVLTRQFGGDIDICYEPDGVRATLTAEI</sequence>
<dbReference type="NCBIfam" id="TIGR00229">
    <property type="entry name" value="sensory_box"/>
    <property type="match status" value="1"/>
</dbReference>
<dbReference type="PANTHER" id="PTHR41523:SF7">
    <property type="entry name" value="HISTIDINE KINASE"/>
    <property type="match status" value="1"/>
</dbReference>